<dbReference type="InterPro" id="IPR036259">
    <property type="entry name" value="MFS_trans_sf"/>
</dbReference>
<evidence type="ECO:0000256" key="7">
    <source>
        <dbReference type="ARBA" id="ARBA00022989"/>
    </source>
</evidence>
<keyword evidence="14" id="KW-1185">Reference proteome</keyword>
<dbReference type="InterPro" id="IPR036457">
    <property type="entry name" value="PPM-type-like_dom_sf"/>
</dbReference>
<dbReference type="SUPFAM" id="SSF81606">
    <property type="entry name" value="PP2C-like"/>
    <property type="match status" value="1"/>
</dbReference>
<dbReference type="SUPFAM" id="SSF103473">
    <property type="entry name" value="MFS general substrate transporter"/>
    <property type="match status" value="1"/>
</dbReference>
<feature type="chain" id="PRO_5043933279" description="Major facilitator superfamily (MFS) profile domain-containing protein" evidence="11">
    <location>
        <begin position="17"/>
        <end position="210"/>
    </location>
</feature>
<comment type="subcellular location">
    <subcellularLocation>
        <location evidence="1">Membrane</location>
        <topology evidence="1">Multi-pass membrane protein</topology>
    </subcellularLocation>
</comment>
<proteinExistence type="inferred from homology"/>
<dbReference type="InterPro" id="IPR003663">
    <property type="entry name" value="Sugar/inositol_transpt"/>
</dbReference>
<dbReference type="GO" id="GO:0016020">
    <property type="term" value="C:membrane"/>
    <property type="evidence" value="ECO:0007669"/>
    <property type="project" value="UniProtKB-SubCell"/>
</dbReference>
<keyword evidence="3" id="KW-0813">Transport</keyword>
<reference evidence="13" key="1">
    <citation type="submission" date="2019-10" db="EMBL/GenBank/DDBJ databases">
        <authorList>
            <person name="Zhang R."/>
            <person name="Pan Y."/>
            <person name="Wang J."/>
            <person name="Ma R."/>
            <person name="Yu S."/>
        </authorList>
    </citation>
    <scope>NUCLEOTIDE SEQUENCE</scope>
    <source>
        <strain evidence="13">LA-IB0</strain>
        <tissue evidence="13">Leaf</tissue>
    </source>
</reference>
<feature type="transmembrane region" description="Helical" evidence="10">
    <location>
        <begin position="60"/>
        <end position="81"/>
    </location>
</feature>
<dbReference type="AlphaFoldDB" id="A0AAV6WDB1"/>
<evidence type="ECO:0000256" key="5">
    <source>
        <dbReference type="ARBA" id="ARBA00022692"/>
    </source>
</evidence>
<feature type="transmembrane region" description="Helical" evidence="10">
    <location>
        <begin position="87"/>
        <end position="108"/>
    </location>
</feature>
<evidence type="ECO:0000256" key="3">
    <source>
        <dbReference type="ARBA" id="ARBA00022448"/>
    </source>
</evidence>
<comment type="caution">
    <text evidence="13">The sequence shown here is derived from an EMBL/GenBank/DDBJ whole genome shotgun (WGS) entry which is preliminary data.</text>
</comment>
<evidence type="ECO:0000256" key="9">
    <source>
        <dbReference type="ARBA" id="ARBA00044504"/>
    </source>
</evidence>
<evidence type="ECO:0000256" key="2">
    <source>
        <dbReference type="ARBA" id="ARBA00010992"/>
    </source>
</evidence>
<dbReference type="GO" id="GO:0015144">
    <property type="term" value="F:carbohydrate transmembrane transporter activity"/>
    <property type="evidence" value="ECO:0007669"/>
    <property type="project" value="InterPro"/>
</dbReference>
<dbReference type="PANTHER" id="PTHR23500:SF603">
    <property type="entry name" value="SUGAR CARRIER PROTEIN C-LIKE"/>
    <property type="match status" value="1"/>
</dbReference>
<evidence type="ECO:0000259" key="12">
    <source>
        <dbReference type="PROSITE" id="PS50850"/>
    </source>
</evidence>
<evidence type="ECO:0000256" key="4">
    <source>
        <dbReference type="ARBA" id="ARBA00022597"/>
    </source>
</evidence>
<keyword evidence="11" id="KW-0732">Signal</keyword>
<dbReference type="InterPro" id="IPR005828">
    <property type="entry name" value="MFS_sugar_transport-like"/>
</dbReference>
<evidence type="ECO:0000313" key="14">
    <source>
        <dbReference type="Proteomes" id="UP000826271"/>
    </source>
</evidence>
<organism evidence="13 14">
    <name type="scientific">Buddleja alternifolia</name>
    <dbReference type="NCBI Taxonomy" id="168488"/>
    <lineage>
        <taxon>Eukaryota</taxon>
        <taxon>Viridiplantae</taxon>
        <taxon>Streptophyta</taxon>
        <taxon>Embryophyta</taxon>
        <taxon>Tracheophyta</taxon>
        <taxon>Spermatophyta</taxon>
        <taxon>Magnoliopsida</taxon>
        <taxon>eudicotyledons</taxon>
        <taxon>Gunneridae</taxon>
        <taxon>Pentapetalae</taxon>
        <taxon>asterids</taxon>
        <taxon>lamiids</taxon>
        <taxon>Lamiales</taxon>
        <taxon>Scrophulariaceae</taxon>
        <taxon>Buddlejeae</taxon>
        <taxon>Buddleja</taxon>
    </lineage>
</organism>
<accession>A0AAV6WDB1</accession>
<dbReference type="Proteomes" id="UP000826271">
    <property type="component" value="Unassembled WGS sequence"/>
</dbReference>
<name>A0AAV6WDB1_9LAMI</name>
<protein>
    <recommendedName>
        <fullName evidence="12">Major facilitator superfamily (MFS) profile domain-containing protein</fullName>
    </recommendedName>
</protein>
<evidence type="ECO:0000256" key="8">
    <source>
        <dbReference type="ARBA" id="ARBA00023136"/>
    </source>
</evidence>
<keyword evidence="4" id="KW-0762">Sugar transport</keyword>
<gene>
    <name evidence="13" type="ORF">BUALT_Bualt15G0006500</name>
</gene>
<dbReference type="PANTHER" id="PTHR23500">
    <property type="entry name" value="SOLUTE CARRIER FAMILY 2, FACILITATED GLUCOSE TRANSPORTER"/>
    <property type="match status" value="1"/>
</dbReference>
<dbReference type="EMBL" id="WHWC01000015">
    <property type="protein sequence ID" value="KAG8368064.1"/>
    <property type="molecule type" value="Genomic_DNA"/>
</dbReference>
<dbReference type="InterPro" id="IPR045262">
    <property type="entry name" value="STP/PLT_plant"/>
</dbReference>
<dbReference type="Gene3D" id="1.20.1250.20">
    <property type="entry name" value="MFS general substrate transporter like domains"/>
    <property type="match status" value="1"/>
</dbReference>
<keyword evidence="7 10" id="KW-1133">Transmembrane helix</keyword>
<dbReference type="Pfam" id="PF00083">
    <property type="entry name" value="Sugar_tr"/>
    <property type="match status" value="1"/>
</dbReference>
<evidence type="ECO:0000256" key="6">
    <source>
        <dbReference type="ARBA" id="ARBA00022847"/>
    </source>
</evidence>
<comment type="similarity">
    <text evidence="2">Belongs to the major facilitator superfamily. Sugar transporter (TC 2.A.1.1) family.</text>
</comment>
<dbReference type="GO" id="GO:0015293">
    <property type="term" value="F:symporter activity"/>
    <property type="evidence" value="ECO:0007669"/>
    <property type="project" value="UniProtKB-KW"/>
</dbReference>
<sequence length="210" mass="23685">MVVIAGLAGLMVLVEANIPSWLMEAVVTCICMYMVAFPWSWGALGWFYPSEIFPLEVRSAAQNVTVAVNMLVAFIMGQFFLTMFCSMKFGVFIFFAFFLVMIITYCYFLMPERKNISVEEMTQADQFIIFASDGLWEHLTNQEVVDIVQNHPRNASWSYRHRFQHEMTNGRYTGSMRTSSAHTNISAKGGGVTIPPNFLVPCGLTEPIAA</sequence>
<feature type="domain" description="Major facilitator superfamily (MFS) profile" evidence="12">
    <location>
        <begin position="1"/>
        <end position="114"/>
    </location>
</feature>
<evidence type="ECO:0000313" key="13">
    <source>
        <dbReference type="EMBL" id="KAG8368064.1"/>
    </source>
</evidence>
<keyword evidence="5 10" id="KW-0812">Transmembrane</keyword>
<keyword evidence="6" id="KW-0769">Symport</keyword>
<dbReference type="PRINTS" id="PR00171">
    <property type="entry name" value="SUGRTRNSPORT"/>
</dbReference>
<evidence type="ECO:0000256" key="1">
    <source>
        <dbReference type="ARBA" id="ARBA00004141"/>
    </source>
</evidence>
<evidence type="ECO:0000256" key="10">
    <source>
        <dbReference type="SAM" id="Phobius"/>
    </source>
</evidence>
<evidence type="ECO:0000256" key="11">
    <source>
        <dbReference type="SAM" id="SignalP"/>
    </source>
</evidence>
<dbReference type="InterPro" id="IPR020846">
    <property type="entry name" value="MFS_dom"/>
</dbReference>
<comment type="similarity">
    <text evidence="9">Belongs to the major facilitator superfamily. Phosphate:H(+) symporter (TC 2.A.1.9) family.</text>
</comment>
<keyword evidence="8 10" id="KW-0472">Membrane</keyword>
<feature type="signal peptide" evidence="11">
    <location>
        <begin position="1"/>
        <end position="16"/>
    </location>
</feature>
<dbReference type="Gene3D" id="3.60.40.10">
    <property type="entry name" value="PPM-type phosphatase domain"/>
    <property type="match status" value="1"/>
</dbReference>
<dbReference type="PROSITE" id="PS50850">
    <property type="entry name" value="MFS"/>
    <property type="match status" value="1"/>
</dbReference>
<feature type="transmembrane region" description="Helical" evidence="10">
    <location>
        <begin position="26"/>
        <end position="48"/>
    </location>
</feature>